<protein>
    <submittedName>
        <fullName evidence="10">Cytochrome P450 82G1</fullName>
    </submittedName>
</protein>
<dbReference type="InterPro" id="IPR036396">
    <property type="entry name" value="Cyt_P450_sf"/>
</dbReference>
<dbReference type="GO" id="GO:0005506">
    <property type="term" value="F:iron ion binding"/>
    <property type="evidence" value="ECO:0007669"/>
    <property type="project" value="InterPro"/>
</dbReference>
<keyword evidence="9" id="KW-1185">Reference proteome</keyword>
<evidence type="ECO:0000313" key="9">
    <source>
        <dbReference type="Proteomes" id="UP000087171"/>
    </source>
</evidence>
<keyword evidence="6 8" id="KW-0503">Monooxygenase</keyword>
<dbReference type="GO" id="GO:0020037">
    <property type="term" value="F:heme binding"/>
    <property type="evidence" value="ECO:0007669"/>
    <property type="project" value="InterPro"/>
</dbReference>
<evidence type="ECO:0000256" key="3">
    <source>
        <dbReference type="ARBA" id="ARBA00022723"/>
    </source>
</evidence>
<evidence type="ECO:0000256" key="1">
    <source>
        <dbReference type="ARBA" id="ARBA00010617"/>
    </source>
</evidence>
<dbReference type="RefSeq" id="XP_012574007.1">
    <property type="nucleotide sequence ID" value="XM_012718553.2"/>
</dbReference>
<dbReference type="Gene3D" id="1.10.630.10">
    <property type="entry name" value="Cytochrome P450"/>
    <property type="match status" value="1"/>
</dbReference>
<evidence type="ECO:0000256" key="2">
    <source>
        <dbReference type="ARBA" id="ARBA00022617"/>
    </source>
</evidence>
<accession>A0A1S3EDT6</accession>
<dbReference type="PANTHER" id="PTHR47947">
    <property type="entry name" value="CYTOCHROME P450 82C3-RELATED"/>
    <property type="match status" value="1"/>
</dbReference>
<dbReference type="Proteomes" id="UP000087171">
    <property type="component" value="Chromosome Ca7"/>
</dbReference>
<evidence type="ECO:0000256" key="8">
    <source>
        <dbReference type="RuleBase" id="RU000461"/>
    </source>
</evidence>
<dbReference type="AlphaFoldDB" id="A0A1S3EDT6"/>
<name>A0A1S3EDT6_CICAR</name>
<dbReference type="InterPro" id="IPR001128">
    <property type="entry name" value="Cyt_P450"/>
</dbReference>
<comment type="similarity">
    <text evidence="1 8">Belongs to the cytochrome P450 family.</text>
</comment>
<dbReference type="InterPro" id="IPR050651">
    <property type="entry name" value="Plant_Cytochrome_P450_Monoox"/>
</dbReference>
<evidence type="ECO:0000313" key="10">
    <source>
        <dbReference type="RefSeq" id="XP_012574007.1"/>
    </source>
</evidence>
<gene>
    <name evidence="10" type="primary">LOC105852562</name>
</gene>
<feature type="binding site" description="axial binding residue" evidence="7">
    <location>
        <position position="397"/>
    </location>
    <ligand>
        <name>heme</name>
        <dbReference type="ChEBI" id="CHEBI:30413"/>
    </ligand>
    <ligandPart>
        <name>Fe</name>
        <dbReference type="ChEBI" id="CHEBI:18248"/>
    </ligandPart>
</feature>
<organism evidence="9 10">
    <name type="scientific">Cicer arietinum</name>
    <name type="common">Chickpea</name>
    <name type="synonym">Garbanzo</name>
    <dbReference type="NCBI Taxonomy" id="3827"/>
    <lineage>
        <taxon>Eukaryota</taxon>
        <taxon>Viridiplantae</taxon>
        <taxon>Streptophyta</taxon>
        <taxon>Embryophyta</taxon>
        <taxon>Tracheophyta</taxon>
        <taxon>Spermatophyta</taxon>
        <taxon>Magnoliopsida</taxon>
        <taxon>eudicotyledons</taxon>
        <taxon>Gunneridae</taxon>
        <taxon>Pentapetalae</taxon>
        <taxon>rosids</taxon>
        <taxon>fabids</taxon>
        <taxon>Fabales</taxon>
        <taxon>Fabaceae</taxon>
        <taxon>Papilionoideae</taxon>
        <taxon>50 kb inversion clade</taxon>
        <taxon>NPAAA clade</taxon>
        <taxon>Hologalegina</taxon>
        <taxon>IRL clade</taxon>
        <taxon>Cicereae</taxon>
        <taxon>Cicer</taxon>
    </lineage>
</organism>
<proteinExistence type="inferred from homology"/>
<dbReference type="PANTHER" id="PTHR47947:SF25">
    <property type="entry name" value="DIMETHYLNONATRIENE SYNTHASE"/>
    <property type="match status" value="1"/>
</dbReference>
<keyword evidence="4 8" id="KW-0560">Oxidoreductase</keyword>
<evidence type="ECO:0000256" key="5">
    <source>
        <dbReference type="ARBA" id="ARBA00023004"/>
    </source>
</evidence>
<dbReference type="SUPFAM" id="SSF48264">
    <property type="entry name" value="Cytochrome P450"/>
    <property type="match status" value="1"/>
</dbReference>
<reference evidence="10" key="2">
    <citation type="submission" date="2025-08" db="UniProtKB">
        <authorList>
            <consortium name="RefSeq"/>
        </authorList>
    </citation>
    <scope>IDENTIFICATION</scope>
    <source>
        <tissue evidence="10">Etiolated seedlings</tissue>
    </source>
</reference>
<dbReference type="FunFam" id="1.10.630.10:FF:000026">
    <property type="entry name" value="Cytochrome P450 82C4"/>
    <property type="match status" value="1"/>
</dbReference>
<dbReference type="GO" id="GO:0004497">
    <property type="term" value="F:monooxygenase activity"/>
    <property type="evidence" value="ECO:0007669"/>
    <property type="project" value="UniProtKB-KW"/>
</dbReference>
<evidence type="ECO:0000256" key="4">
    <source>
        <dbReference type="ARBA" id="ARBA00023002"/>
    </source>
</evidence>
<dbReference type="InterPro" id="IPR002401">
    <property type="entry name" value="Cyt_P450_E_grp-I"/>
</dbReference>
<evidence type="ECO:0000256" key="7">
    <source>
        <dbReference type="PIRSR" id="PIRSR602401-1"/>
    </source>
</evidence>
<reference evidence="9" key="1">
    <citation type="journal article" date="2013" name="Nat. Biotechnol.">
        <title>Draft genome sequence of chickpea (Cicer arietinum) provides a resource for trait improvement.</title>
        <authorList>
            <person name="Varshney R.K."/>
            <person name="Song C."/>
            <person name="Saxena R.K."/>
            <person name="Azam S."/>
            <person name="Yu S."/>
            <person name="Sharpe A.G."/>
            <person name="Cannon S."/>
            <person name="Baek J."/>
            <person name="Rosen B.D."/>
            <person name="Tar'an B."/>
            <person name="Millan T."/>
            <person name="Zhang X."/>
            <person name="Ramsay L.D."/>
            <person name="Iwata A."/>
            <person name="Wang Y."/>
            <person name="Nelson W."/>
            <person name="Farmer A.D."/>
            <person name="Gaur P.M."/>
            <person name="Soderlund C."/>
            <person name="Penmetsa R.V."/>
            <person name="Xu C."/>
            <person name="Bharti A.K."/>
            <person name="He W."/>
            <person name="Winter P."/>
            <person name="Zhao S."/>
            <person name="Hane J.K."/>
            <person name="Carrasquilla-Garcia N."/>
            <person name="Condie J.A."/>
            <person name="Upadhyaya H.D."/>
            <person name="Luo M.C."/>
            <person name="Thudi M."/>
            <person name="Gowda C.L."/>
            <person name="Singh N.P."/>
            <person name="Lichtenzveig J."/>
            <person name="Gali K.K."/>
            <person name="Rubio J."/>
            <person name="Nadarajan N."/>
            <person name="Dolezel J."/>
            <person name="Bansal K.C."/>
            <person name="Xu X."/>
            <person name="Edwards D."/>
            <person name="Zhang G."/>
            <person name="Kahl G."/>
            <person name="Gil J."/>
            <person name="Singh K.B."/>
            <person name="Datta S.K."/>
            <person name="Jackson S.A."/>
            <person name="Wang J."/>
            <person name="Cook D.R."/>
        </authorList>
    </citation>
    <scope>NUCLEOTIDE SEQUENCE [LARGE SCALE GENOMIC DNA]</scope>
    <source>
        <strain evidence="9">cv. CDC Frontier</strain>
    </source>
</reference>
<comment type="cofactor">
    <cofactor evidence="7">
        <name>heme</name>
        <dbReference type="ChEBI" id="CHEBI:30413"/>
    </cofactor>
</comment>
<sequence length="460" mass="52814">MAEKYGSIFSLRLGCHKTLVVSSREIARECLTTNDKVFASRPNISAGRYLGYNNAILALAPYGNYWRDMRKISTLELLSSHRLEKLMHVRDSEIFSLVKDLYTFLKNNNSNGLIEVPISKFLDHMTFNIIVRMIAGKRFRGETIYQEDSEAWRLRNAIKDTTYLSGVFVVGDAIPFLSWFDFQGHVGFMKRTFKEMDFILDKWMREHYTKINEGQHGKYENDFMDVLISMFDGYDEICGHKREIVIKATTMILILTASGSTAITLTWALSLLLNNPRVLKQAQQELDNNIGKHKWVQESNIKNLKYLQAIIKETLRLYPPAPLTGLRESIDDCHVAGYHVPKGTRLLINIWKLQRDPHIWPNPNEFQPERFLTSNGQIDSQHYDFGFVPFSYGRRSCVGSTFGLQVLHLTLARLIQGFDIYTKDGGVVDMSEGVGLALPKENPLSLMLQPRLPLDLYESL</sequence>
<dbReference type="PRINTS" id="PR00385">
    <property type="entry name" value="P450"/>
</dbReference>
<dbReference type="GO" id="GO:0016705">
    <property type="term" value="F:oxidoreductase activity, acting on paired donors, with incorporation or reduction of molecular oxygen"/>
    <property type="evidence" value="ECO:0007669"/>
    <property type="project" value="InterPro"/>
</dbReference>
<dbReference type="PROSITE" id="PS00086">
    <property type="entry name" value="CYTOCHROME_P450"/>
    <property type="match status" value="1"/>
</dbReference>
<dbReference type="CDD" id="cd20654">
    <property type="entry name" value="CYP82"/>
    <property type="match status" value="1"/>
</dbReference>
<dbReference type="GO" id="GO:0046246">
    <property type="term" value="P:terpene biosynthetic process"/>
    <property type="evidence" value="ECO:0007669"/>
    <property type="project" value="TreeGrafter"/>
</dbReference>
<dbReference type="KEGG" id="cam:105852562"/>
<dbReference type="InterPro" id="IPR017972">
    <property type="entry name" value="Cyt_P450_CS"/>
</dbReference>
<dbReference type="Pfam" id="PF00067">
    <property type="entry name" value="p450"/>
    <property type="match status" value="1"/>
</dbReference>
<dbReference type="GeneID" id="105852562"/>
<keyword evidence="2 7" id="KW-0349">Heme</keyword>
<dbReference type="PRINTS" id="PR00463">
    <property type="entry name" value="EP450I"/>
</dbReference>
<dbReference type="OrthoDB" id="507451at2759"/>
<evidence type="ECO:0000256" key="6">
    <source>
        <dbReference type="ARBA" id="ARBA00023033"/>
    </source>
</evidence>
<keyword evidence="5 7" id="KW-0408">Iron</keyword>
<dbReference type="STRING" id="3827.A0A1S3EDT6"/>
<keyword evidence="3 7" id="KW-0479">Metal-binding</keyword>